<gene>
    <name evidence="3" type="ORF">SAMN05421855_1011117</name>
</gene>
<feature type="signal peptide" evidence="2">
    <location>
        <begin position="1"/>
        <end position="22"/>
    </location>
</feature>
<feature type="region of interest" description="Disordered" evidence="1">
    <location>
        <begin position="21"/>
        <end position="43"/>
    </location>
</feature>
<dbReference type="STRING" id="227084.SAMN05421855_1011117"/>
<evidence type="ECO:0008006" key="5">
    <source>
        <dbReference type="Google" id="ProtNLM"/>
    </source>
</evidence>
<protein>
    <recommendedName>
        <fullName evidence="5">Bulb-type lectin domain-containing protein</fullName>
    </recommendedName>
</protein>
<dbReference type="Proteomes" id="UP000199321">
    <property type="component" value="Unassembled WGS sequence"/>
</dbReference>
<proteinExistence type="predicted"/>
<organism evidence="3 4">
    <name type="scientific">Ulvibacter litoralis</name>
    <dbReference type="NCBI Taxonomy" id="227084"/>
    <lineage>
        <taxon>Bacteria</taxon>
        <taxon>Pseudomonadati</taxon>
        <taxon>Bacteroidota</taxon>
        <taxon>Flavobacteriia</taxon>
        <taxon>Flavobacteriales</taxon>
        <taxon>Flavobacteriaceae</taxon>
        <taxon>Ulvibacter</taxon>
    </lineage>
</organism>
<evidence type="ECO:0000313" key="4">
    <source>
        <dbReference type="Proteomes" id="UP000199321"/>
    </source>
</evidence>
<evidence type="ECO:0000313" key="3">
    <source>
        <dbReference type="EMBL" id="SDE53847.1"/>
    </source>
</evidence>
<dbReference type="RefSeq" id="WP_093141571.1">
    <property type="nucleotide sequence ID" value="NZ_BMWO01000001.1"/>
</dbReference>
<dbReference type="PANTHER" id="PTHR42754">
    <property type="entry name" value="ENDOGLUCANASE"/>
    <property type="match status" value="1"/>
</dbReference>
<keyword evidence="2" id="KW-0732">Signal</keyword>
<evidence type="ECO:0000256" key="1">
    <source>
        <dbReference type="SAM" id="MobiDB-lite"/>
    </source>
</evidence>
<name>A0A1G7DQR4_9FLAO</name>
<feature type="chain" id="PRO_5011701047" description="Bulb-type lectin domain-containing protein" evidence="2">
    <location>
        <begin position="23"/>
        <end position="462"/>
    </location>
</feature>
<dbReference type="EMBL" id="FNBA01000001">
    <property type="protein sequence ID" value="SDE53847.1"/>
    <property type="molecule type" value="Genomic_DNA"/>
</dbReference>
<dbReference type="PROSITE" id="PS51257">
    <property type="entry name" value="PROKAR_LIPOPROTEIN"/>
    <property type="match status" value="1"/>
</dbReference>
<evidence type="ECO:0000256" key="2">
    <source>
        <dbReference type="SAM" id="SignalP"/>
    </source>
</evidence>
<feature type="compositionally biased region" description="Acidic residues" evidence="1">
    <location>
        <begin position="27"/>
        <end position="43"/>
    </location>
</feature>
<dbReference type="PANTHER" id="PTHR42754:SF1">
    <property type="entry name" value="LIPOPROTEIN"/>
    <property type="match status" value="1"/>
</dbReference>
<keyword evidence="4" id="KW-1185">Reference proteome</keyword>
<sequence>MKKIYILLFVFCTVIFTQSCSSSDTGEPIEETNDDDVDPTDDEIPIPESWQKTIGGSGEDALFPSIKTSDNGYLIGGTSDSNISGDKEENTKGMGDYWVVKLDASGVIEWQKTIGGSDQDFLYAIKETLDGGYILGGFSVSNLSGDKTENSNGGRDYWVVKLTNNGIIEWQNTIGGSDSDILSSIVVSNDGGFLLSGFSSSNISGDKTENSRGRSDYWIVKIDSSGNVEWDKTIGGSSIDSGSAAISTNDGGYIIGGNSGSGISGDKTEAGLGLFDYWIVKINSQGDIIWQKTIGGANDDILNTICKTSDNGFILGGHSASDISETKSENAIGITDYWILKLNNSGVIEWDNTIGGSQSDELWSVSETIDQGFIIGGNSNSNISGDKTENSKGGLDYWVLKLTASGNIDWQNTIGGENEELLRSIIEISEGDYFLAGTSSSNISGDKTEDSRGGNDFWVVKL</sequence>
<accession>A0A1G7DQR4</accession>
<dbReference type="AlphaFoldDB" id="A0A1G7DQR4"/>
<dbReference type="OrthoDB" id="9811934at2"/>
<reference evidence="3 4" key="1">
    <citation type="submission" date="2016-10" db="EMBL/GenBank/DDBJ databases">
        <authorList>
            <person name="de Groot N.N."/>
        </authorList>
    </citation>
    <scope>NUCLEOTIDE SEQUENCE [LARGE SCALE GENOMIC DNA]</scope>
    <source>
        <strain evidence="3 4">DSM 16195</strain>
    </source>
</reference>